<proteinExistence type="predicted"/>
<evidence type="ECO:0000313" key="3">
    <source>
        <dbReference type="EMBL" id="GAA4082404.1"/>
    </source>
</evidence>
<name>A0ABP7W6Y0_9ACTN</name>
<keyword evidence="4" id="KW-1185">Reference proteome</keyword>
<feature type="region of interest" description="Disordered" evidence="1">
    <location>
        <begin position="1"/>
        <end position="34"/>
    </location>
</feature>
<evidence type="ECO:0000256" key="1">
    <source>
        <dbReference type="SAM" id="MobiDB-lite"/>
    </source>
</evidence>
<evidence type="ECO:0000256" key="2">
    <source>
        <dbReference type="SAM" id="Phobius"/>
    </source>
</evidence>
<comment type="caution">
    <text evidence="3">The sequence shown here is derived from an EMBL/GenBank/DDBJ whole genome shotgun (WGS) entry which is preliminary data.</text>
</comment>
<gene>
    <name evidence="3" type="ORF">GCM10022233_74530</name>
</gene>
<accession>A0ABP7W6Y0</accession>
<keyword evidence="2" id="KW-0812">Transmembrane</keyword>
<dbReference type="EMBL" id="BAAAZY010000025">
    <property type="protein sequence ID" value="GAA4082404.1"/>
    <property type="molecule type" value="Genomic_DNA"/>
</dbReference>
<feature type="transmembrane region" description="Helical" evidence="2">
    <location>
        <begin position="127"/>
        <end position="145"/>
    </location>
</feature>
<feature type="transmembrane region" description="Helical" evidence="2">
    <location>
        <begin position="41"/>
        <end position="62"/>
    </location>
</feature>
<keyword evidence="2" id="KW-0472">Membrane</keyword>
<keyword evidence="2" id="KW-1133">Transmembrane helix</keyword>
<feature type="transmembrane region" description="Helical" evidence="2">
    <location>
        <begin position="93"/>
        <end position="115"/>
    </location>
</feature>
<sequence length="147" mass="15807">MRDVVGHVTKAAGEPTRDEGSQGQEGEAEERGRRPGLLAPALANLALGVPAIIPLYLTYWLLTDYLPSPCDAFAPDPALSNCDYHTLDHAPVMMFLLALTGMLLLLALLAVDVLGPRRRGEDRPGRWPAAATLVPVPFLVLLCLAKT</sequence>
<protein>
    <submittedName>
        <fullName evidence="3">Uncharacterized protein</fullName>
    </submittedName>
</protein>
<organism evidence="3 4">
    <name type="scientific">Streptomyces shaanxiensis</name>
    <dbReference type="NCBI Taxonomy" id="653357"/>
    <lineage>
        <taxon>Bacteria</taxon>
        <taxon>Bacillati</taxon>
        <taxon>Actinomycetota</taxon>
        <taxon>Actinomycetes</taxon>
        <taxon>Kitasatosporales</taxon>
        <taxon>Streptomycetaceae</taxon>
        <taxon>Streptomyces</taxon>
    </lineage>
</organism>
<dbReference type="Proteomes" id="UP001499984">
    <property type="component" value="Unassembled WGS sequence"/>
</dbReference>
<reference evidence="4" key="1">
    <citation type="journal article" date="2019" name="Int. J. Syst. Evol. Microbiol.">
        <title>The Global Catalogue of Microorganisms (GCM) 10K type strain sequencing project: providing services to taxonomists for standard genome sequencing and annotation.</title>
        <authorList>
            <consortium name="The Broad Institute Genomics Platform"/>
            <consortium name="The Broad Institute Genome Sequencing Center for Infectious Disease"/>
            <person name="Wu L."/>
            <person name="Ma J."/>
        </authorList>
    </citation>
    <scope>NUCLEOTIDE SEQUENCE [LARGE SCALE GENOMIC DNA]</scope>
    <source>
        <strain evidence="4">JCM 16925</strain>
    </source>
</reference>
<evidence type="ECO:0000313" key="4">
    <source>
        <dbReference type="Proteomes" id="UP001499984"/>
    </source>
</evidence>